<dbReference type="EMBL" id="JBJKBG010000008">
    <property type="protein sequence ID" value="KAL3726042.1"/>
    <property type="molecule type" value="Genomic_DNA"/>
</dbReference>
<name>A0ABD3JH80_EUCGL</name>
<dbReference type="Proteomes" id="UP001634007">
    <property type="component" value="Unassembled WGS sequence"/>
</dbReference>
<comment type="caution">
    <text evidence="2">The sequence shown here is derived from an EMBL/GenBank/DDBJ whole genome shotgun (WGS) entry which is preliminary data.</text>
</comment>
<accession>A0ABD3JH80</accession>
<evidence type="ECO:0000313" key="3">
    <source>
        <dbReference type="Proteomes" id="UP001634007"/>
    </source>
</evidence>
<keyword evidence="3" id="KW-1185">Reference proteome</keyword>
<organism evidence="2 3">
    <name type="scientific">Eucalyptus globulus</name>
    <name type="common">Tasmanian blue gum</name>
    <dbReference type="NCBI Taxonomy" id="34317"/>
    <lineage>
        <taxon>Eukaryota</taxon>
        <taxon>Viridiplantae</taxon>
        <taxon>Streptophyta</taxon>
        <taxon>Embryophyta</taxon>
        <taxon>Tracheophyta</taxon>
        <taxon>Spermatophyta</taxon>
        <taxon>Magnoliopsida</taxon>
        <taxon>eudicotyledons</taxon>
        <taxon>Gunneridae</taxon>
        <taxon>Pentapetalae</taxon>
        <taxon>rosids</taxon>
        <taxon>malvids</taxon>
        <taxon>Myrtales</taxon>
        <taxon>Myrtaceae</taxon>
        <taxon>Myrtoideae</taxon>
        <taxon>Eucalypteae</taxon>
        <taxon>Eucalyptus</taxon>
    </lineage>
</organism>
<evidence type="ECO:0000313" key="2">
    <source>
        <dbReference type="EMBL" id="KAL3726042.1"/>
    </source>
</evidence>
<proteinExistence type="predicted"/>
<feature type="region of interest" description="Disordered" evidence="1">
    <location>
        <begin position="349"/>
        <end position="369"/>
    </location>
</feature>
<sequence>MPKWLLPNKEGYISFVASKDLYEKILGVAFCVVFQVLHRSCENIAFEVIGSVNCKAAIHRRHLKFFDLDNVWLEYMELKDLWTVDHFGPNDRTHFRISIRVCNYHELLVKKCGFRLICKPLENDSEVLLQDDQLLDPALLYKVSYGDNPMSTKEKRFHMVDSSIERHHYSSLWCQYGNVSPGREMPKGFVRVEGSTISFKASQDLYNNFIGFFLCVVFDVEDGKKEVSFDIVPCVNGQKRNEVSGTLGSFYTDHTWFQFFRTNALWGLMEGAVDFGQFDESYLIFSLNIRVTGGTVIKLGYVLQSNPLEDALKVEIEKNCLMDPASLFEDGKDPEYAWTEWEDPQWEGPQYAWSESEDSSLSEDGEDPLYYEGSEWEDWCKRLEDMHRGRDSIY</sequence>
<dbReference type="AlphaFoldDB" id="A0ABD3JH80"/>
<reference evidence="2 3" key="1">
    <citation type="submission" date="2024-11" db="EMBL/GenBank/DDBJ databases">
        <title>Chromosome-level genome assembly of Eucalyptus globulus Labill. provides insights into its genome evolution.</title>
        <authorList>
            <person name="Li X."/>
        </authorList>
    </citation>
    <scope>NUCLEOTIDE SEQUENCE [LARGE SCALE GENOMIC DNA]</scope>
    <source>
        <strain evidence="2">CL2024</strain>
        <tissue evidence="2">Fresh tender leaves</tissue>
    </source>
</reference>
<feature type="compositionally biased region" description="Acidic residues" evidence="1">
    <location>
        <begin position="355"/>
        <end position="369"/>
    </location>
</feature>
<protein>
    <submittedName>
        <fullName evidence="2">Uncharacterized protein</fullName>
    </submittedName>
</protein>
<evidence type="ECO:0000256" key="1">
    <source>
        <dbReference type="SAM" id="MobiDB-lite"/>
    </source>
</evidence>
<gene>
    <name evidence="2" type="ORF">ACJRO7_030999</name>
</gene>